<keyword evidence="4" id="KW-0680">Restriction system</keyword>
<gene>
    <name evidence="8" type="ORF">CFH99_00150</name>
</gene>
<dbReference type="NCBIfam" id="TIGR00675">
    <property type="entry name" value="dcm"/>
    <property type="match status" value="1"/>
</dbReference>
<dbReference type="PROSITE" id="PS51679">
    <property type="entry name" value="SAM_MT_C5"/>
    <property type="match status" value="1"/>
</dbReference>
<keyword evidence="2 5" id="KW-0808">Transferase</keyword>
<dbReference type="Gene3D" id="3.90.120.10">
    <property type="entry name" value="DNA Methylase, subunit A, domain 2"/>
    <property type="match status" value="1"/>
</dbReference>
<name>A0ABX7PE35_9ACTN</name>
<keyword evidence="3 5" id="KW-0949">S-adenosyl-L-methionine</keyword>
<organism evidence="8 9">
    <name type="scientific">Nocardioides aromaticivorans</name>
    <dbReference type="NCBI Taxonomy" id="200618"/>
    <lineage>
        <taxon>Bacteria</taxon>
        <taxon>Bacillati</taxon>
        <taxon>Actinomycetota</taxon>
        <taxon>Actinomycetes</taxon>
        <taxon>Propionibacteriales</taxon>
        <taxon>Nocardioidaceae</taxon>
        <taxon>Nocardioides</taxon>
    </lineage>
</organism>
<dbReference type="PROSITE" id="PS00094">
    <property type="entry name" value="C5_MTASE_1"/>
    <property type="match status" value="1"/>
</dbReference>
<reference evidence="8 9" key="1">
    <citation type="submission" date="2017-06" db="EMBL/GenBank/DDBJ databases">
        <title>Complete Genome Sequence of the Soil Carbazole-Degrading Bacterium Nocardioides aromaticivorans IC177.</title>
        <authorList>
            <person name="Vejarano F."/>
            <person name="Suzuki-Minakuchi C."/>
            <person name="Ohtsubo Y."/>
            <person name="Tsuda M."/>
            <person name="Okada K."/>
            <person name="Nojiri H."/>
        </authorList>
    </citation>
    <scope>NUCLEOTIDE SEQUENCE [LARGE SCALE GENOMIC DNA]</scope>
    <source>
        <strain evidence="8 9">IC177</strain>
    </source>
</reference>
<evidence type="ECO:0000256" key="4">
    <source>
        <dbReference type="ARBA" id="ARBA00022747"/>
    </source>
</evidence>
<dbReference type="EC" id="2.1.1.37" evidence="7"/>
<evidence type="ECO:0000256" key="1">
    <source>
        <dbReference type="ARBA" id="ARBA00022603"/>
    </source>
</evidence>
<dbReference type="InterPro" id="IPR018117">
    <property type="entry name" value="C5_DNA_meth_AS"/>
</dbReference>
<dbReference type="InterPro" id="IPR050390">
    <property type="entry name" value="C5-Methyltransferase"/>
</dbReference>
<dbReference type="InterPro" id="IPR029063">
    <property type="entry name" value="SAM-dependent_MTases_sf"/>
</dbReference>
<dbReference type="Pfam" id="PF00145">
    <property type="entry name" value="DNA_methylase"/>
    <property type="match status" value="1"/>
</dbReference>
<feature type="active site" evidence="5">
    <location>
        <position position="96"/>
    </location>
</feature>
<proteinExistence type="inferred from homology"/>
<comment type="catalytic activity">
    <reaction evidence="7">
        <text>a 2'-deoxycytidine in DNA + S-adenosyl-L-methionine = a 5-methyl-2'-deoxycytidine in DNA + S-adenosyl-L-homocysteine + H(+)</text>
        <dbReference type="Rhea" id="RHEA:13681"/>
        <dbReference type="Rhea" id="RHEA-COMP:11369"/>
        <dbReference type="Rhea" id="RHEA-COMP:11370"/>
        <dbReference type="ChEBI" id="CHEBI:15378"/>
        <dbReference type="ChEBI" id="CHEBI:57856"/>
        <dbReference type="ChEBI" id="CHEBI:59789"/>
        <dbReference type="ChEBI" id="CHEBI:85452"/>
        <dbReference type="ChEBI" id="CHEBI:85454"/>
        <dbReference type="EC" id="2.1.1.37"/>
    </reaction>
</comment>
<keyword evidence="1 5" id="KW-0489">Methyltransferase</keyword>
<accession>A0ABX7PE35</accession>
<evidence type="ECO:0000256" key="6">
    <source>
        <dbReference type="RuleBase" id="RU000416"/>
    </source>
</evidence>
<dbReference type="PRINTS" id="PR00105">
    <property type="entry name" value="C5METTRFRASE"/>
</dbReference>
<dbReference type="InterPro" id="IPR001525">
    <property type="entry name" value="C5_MeTfrase"/>
</dbReference>
<protein>
    <recommendedName>
        <fullName evidence="7">Cytosine-specific methyltransferase</fullName>
        <ecNumber evidence="7">2.1.1.37</ecNumber>
    </recommendedName>
</protein>
<evidence type="ECO:0000313" key="8">
    <source>
        <dbReference type="EMBL" id="QSR24037.1"/>
    </source>
</evidence>
<sequence length="393" mass="43345">MNTPYGVPSREHGDHYPYAVNAVLQVIDLFAGAGGFSTGLARSGTFQTVAAVEHDPDAAATFAANHPDAEVYAGDIETWMRSDIPNADVVIGGPPCQGFSNLGSRRVRDPRNALWRRYAETLALVRPAYFVMENVADFLTSGQYRDLRRETHRSGRLSNYRIEAAVLNAAEYGAPQLRRRAVIIGSSRDLPAPGHPASTHNRERWRTVRDAIGDLTEDVDGIDLPRVSTNYNGRQVRGPFPGSDLHVGRRPTQLSLDRYAAIPPGGNRSHLPDHLLAPCWRGHTTGSGDVMGRLHWDRPSVTIRTEFWKPEKGRYLHPVADRAITHLEAARLQGFDDSYQWHGSKTAIGRQIGNAVPSALAEAIGSHIHDHYQRHASGVIHDRARIPAATALR</sequence>
<dbReference type="PANTHER" id="PTHR10629">
    <property type="entry name" value="CYTOSINE-SPECIFIC METHYLTRANSFERASE"/>
    <property type="match status" value="1"/>
</dbReference>
<keyword evidence="9" id="KW-1185">Reference proteome</keyword>
<evidence type="ECO:0000256" key="3">
    <source>
        <dbReference type="ARBA" id="ARBA00022691"/>
    </source>
</evidence>
<dbReference type="Gene3D" id="3.40.50.150">
    <property type="entry name" value="Vaccinia Virus protein VP39"/>
    <property type="match status" value="1"/>
</dbReference>
<evidence type="ECO:0000313" key="9">
    <source>
        <dbReference type="Proteomes" id="UP000662818"/>
    </source>
</evidence>
<dbReference type="EMBL" id="CP022295">
    <property type="protein sequence ID" value="QSR24037.1"/>
    <property type="molecule type" value="Genomic_DNA"/>
</dbReference>
<evidence type="ECO:0000256" key="2">
    <source>
        <dbReference type="ARBA" id="ARBA00022679"/>
    </source>
</evidence>
<dbReference type="PANTHER" id="PTHR10629:SF52">
    <property type="entry name" value="DNA (CYTOSINE-5)-METHYLTRANSFERASE 1"/>
    <property type="match status" value="1"/>
</dbReference>
<evidence type="ECO:0000256" key="5">
    <source>
        <dbReference type="PROSITE-ProRule" id="PRU01016"/>
    </source>
</evidence>
<comment type="similarity">
    <text evidence="5 6">Belongs to the class I-like SAM-binding methyltransferase superfamily. C5-methyltransferase family.</text>
</comment>
<dbReference type="Proteomes" id="UP000662818">
    <property type="component" value="Chromosome"/>
</dbReference>
<evidence type="ECO:0000256" key="7">
    <source>
        <dbReference type="RuleBase" id="RU000417"/>
    </source>
</evidence>
<dbReference type="SUPFAM" id="SSF53335">
    <property type="entry name" value="S-adenosyl-L-methionine-dependent methyltransferases"/>
    <property type="match status" value="1"/>
</dbReference>